<feature type="region of interest" description="Disordered" evidence="1">
    <location>
        <begin position="1"/>
        <end position="62"/>
    </location>
</feature>
<dbReference type="Proteomes" id="UP000628775">
    <property type="component" value="Unassembled WGS sequence"/>
</dbReference>
<name>A0A8J2YHR0_9BACL</name>
<accession>A0A8J2YHR0</accession>
<keyword evidence="3" id="KW-1185">Reference proteome</keyword>
<dbReference type="AlphaFoldDB" id="A0A8J2YHR0"/>
<sequence>MGGQNNRFKPGDKVPNDGTYMEIGETGSMVETPEIIHKKAGQEFPTTANKDRVWMRKPKPLH</sequence>
<comment type="caution">
    <text evidence="2">The sequence shown here is derived from an EMBL/GenBank/DDBJ whole genome shotgun (WGS) entry which is preliminary data.</text>
</comment>
<dbReference type="Pfam" id="PF14168">
    <property type="entry name" value="YjzC"/>
    <property type="match status" value="1"/>
</dbReference>
<reference evidence="2" key="1">
    <citation type="journal article" date="2014" name="Int. J. Syst. Evol. Microbiol.">
        <title>Complete genome sequence of Corynebacterium casei LMG S-19264T (=DSM 44701T), isolated from a smear-ripened cheese.</title>
        <authorList>
            <consortium name="US DOE Joint Genome Institute (JGI-PGF)"/>
            <person name="Walter F."/>
            <person name="Albersmeier A."/>
            <person name="Kalinowski J."/>
            <person name="Ruckert C."/>
        </authorList>
    </citation>
    <scope>NUCLEOTIDE SEQUENCE</scope>
    <source>
        <strain evidence="2">CGMCC 1.15371</strain>
    </source>
</reference>
<dbReference type="RefSeq" id="WP_188693947.1">
    <property type="nucleotide sequence ID" value="NZ_BMIR01000010.1"/>
</dbReference>
<evidence type="ECO:0000313" key="3">
    <source>
        <dbReference type="Proteomes" id="UP000628775"/>
    </source>
</evidence>
<evidence type="ECO:0000256" key="1">
    <source>
        <dbReference type="SAM" id="MobiDB-lite"/>
    </source>
</evidence>
<evidence type="ECO:0008006" key="4">
    <source>
        <dbReference type="Google" id="ProtNLM"/>
    </source>
</evidence>
<dbReference type="InterPro" id="IPR025549">
    <property type="entry name" value="YjzC"/>
</dbReference>
<reference evidence="2" key="2">
    <citation type="submission" date="2020-09" db="EMBL/GenBank/DDBJ databases">
        <authorList>
            <person name="Sun Q."/>
            <person name="Zhou Y."/>
        </authorList>
    </citation>
    <scope>NUCLEOTIDE SEQUENCE</scope>
    <source>
        <strain evidence="2">CGMCC 1.15371</strain>
    </source>
</reference>
<proteinExistence type="predicted"/>
<dbReference type="EMBL" id="BMIR01000010">
    <property type="protein sequence ID" value="GGE43781.1"/>
    <property type="molecule type" value="Genomic_DNA"/>
</dbReference>
<organism evidence="2 3">
    <name type="scientific">Pullulanibacillus camelliae</name>
    <dbReference type="NCBI Taxonomy" id="1707096"/>
    <lineage>
        <taxon>Bacteria</taxon>
        <taxon>Bacillati</taxon>
        <taxon>Bacillota</taxon>
        <taxon>Bacilli</taxon>
        <taxon>Bacillales</taxon>
        <taxon>Sporolactobacillaceae</taxon>
        <taxon>Pullulanibacillus</taxon>
    </lineage>
</organism>
<protein>
    <recommendedName>
        <fullName evidence="4">YjzC family protein</fullName>
    </recommendedName>
</protein>
<evidence type="ECO:0000313" key="2">
    <source>
        <dbReference type="EMBL" id="GGE43781.1"/>
    </source>
</evidence>
<gene>
    <name evidence="2" type="primary">yjzC</name>
    <name evidence="2" type="ORF">GCM10011391_23250</name>
</gene>